<evidence type="ECO:0008006" key="3">
    <source>
        <dbReference type="Google" id="ProtNLM"/>
    </source>
</evidence>
<comment type="caution">
    <text evidence="1">The sequence shown here is derived from an EMBL/GenBank/DDBJ whole genome shotgun (WGS) entry which is preliminary data.</text>
</comment>
<proteinExistence type="predicted"/>
<dbReference type="Proteomes" id="UP000807469">
    <property type="component" value="Unassembled WGS sequence"/>
</dbReference>
<organism evidence="1 2">
    <name type="scientific">Pholiota conissans</name>
    <dbReference type="NCBI Taxonomy" id="109636"/>
    <lineage>
        <taxon>Eukaryota</taxon>
        <taxon>Fungi</taxon>
        <taxon>Dikarya</taxon>
        <taxon>Basidiomycota</taxon>
        <taxon>Agaricomycotina</taxon>
        <taxon>Agaricomycetes</taxon>
        <taxon>Agaricomycetidae</taxon>
        <taxon>Agaricales</taxon>
        <taxon>Agaricineae</taxon>
        <taxon>Strophariaceae</taxon>
        <taxon>Pholiota</taxon>
    </lineage>
</organism>
<gene>
    <name evidence="1" type="ORF">BDN70DRAFT_589469</name>
</gene>
<reference evidence="1" key="1">
    <citation type="submission" date="2020-11" db="EMBL/GenBank/DDBJ databases">
        <authorList>
            <consortium name="DOE Joint Genome Institute"/>
            <person name="Ahrendt S."/>
            <person name="Riley R."/>
            <person name="Andreopoulos W."/>
            <person name="Labutti K."/>
            <person name="Pangilinan J."/>
            <person name="Ruiz-Duenas F.J."/>
            <person name="Barrasa J.M."/>
            <person name="Sanchez-Garcia M."/>
            <person name="Camarero S."/>
            <person name="Miyauchi S."/>
            <person name="Serrano A."/>
            <person name="Linde D."/>
            <person name="Babiker R."/>
            <person name="Drula E."/>
            <person name="Ayuso-Fernandez I."/>
            <person name="Pacheco R."/>
            <person name="Padilla G."/>
            <person name="Ferreira P."/>
            <person name="Barriuso J."/>
            <person name="Kellner H."/>
            <person name="Castanera R."/>
            <person name="Alfaro M."/>
            <person name="Ramirez L."/>
            <person name="Pisabarro A.G."/>
            <person name="Kuo A."/>
            <person name="Tritt A."/>
            <person name="Lipzen A."/>
            <person name="He G."/>
            <person name="Yan M."/>
            <person name="Ng V."/>
            <person name="Cullen D."/>
            <person name="Martin F."/>
            <person name="Rosso M.-N."/>
            <person name="Henrissat B."/>
            <person name="Hibbett D."/>
            <person name="Martinez A.T."/>
            <person name="Grigoriev I.V."/>
        </authorList>
    </citation>
    <scope>NUCLEOTIDE SEQUENCE</scope>
    <source>
        <strain evidence="1">CIRM-BRFM 674</strain>
    </source>
</reference>
<name>A0A9P5ZCD3_9AGAR</name>
<dbReference type="EMBL" id="MU155135">
    <property type="protein sequence ID" value="KAF9485478.1"/>
    <property type="molecule type" value="Genomic_DNA"/>
</dbReference>
<dbReference type="AlphaFoldDB" id="A0A9P5ZCD3"/>
<dbReference type="OrthoDB" id="3365698at2759"/>
<sequence>MDSQSLSMPSERASPVETLLPDVLKHIFLFCLPENPLDHVQPDTKIAPMLLCQVSSAWRATALGFPALWLYLNHHPHLFWKDGIPMTANPERLVEDAEFLVWWRESNDSPFVRFRFHKPEEGDTSVSRSISWKHIPDLTFFVAYVSSARYLDVEILAEYLFPSIGRNNLSRLQYLVTHHPNDYGTQNYLNVFMSRPSLIAFHIPATLHHLSLDDVEFYKDFLRMVSTSILTHLTLHDTAASHPPVWYSLIRGLPNLQWGYFDVFVAFFSYHNDNLPNEHTLPFLSTLTVKVVDKFDPNVNVLALFLANLRFPALRDLSIYLDVRPWDSLQLVADVTGVLLSAPAVTKLTLGLQPIGPLNFDEELECDTITCLSKSAPYLTHLVLDMRPTPDPRAEVDEEDDEVQEVELADVLKGWEEILYDGCWVDFEDPACAIKKVTVVVEAPLEERAAVEEAIFGAFVPDEEENMPDVVLEIIQEDTEGFAPYSQRWKNWGMAL</sequence>
<keyword evidence="2" id="KW-1185">Reference proteome</keyword>
<protein>
    <recommendedName>
        <fullName evidence="3">F-box domain-containing protein</fullName>
    </recommendedName>
</protein>
<evidence type="ECO:0000313" key="2">
    <source>
        <dbReference type="Proteomes" id="UP000807469"/>
    </source>
</evidence>
<accession>A0A9P5ZCD3</accession>
<evidence type="ECO:0000313" key="1">
    <source>
        <dbReference type="EMBL" id="KAF9485478.1"/>
    </source>
</evidence>